<comment type="caution">
    <text evidence="1">The sequence shown here is derived from an EMBL/GenBank/DDBJ whole genome shotgun (WGS) entry which is preliminary data.</text>
</comment>
<reference evidence="1 2" key="1">
    <citation type="submission" date="2019-06" db="EMBL/GenBank/DDBJ databases">
        <authorList>
            <person name="Livingstone P."/>
            <person name="Whitworth D."/>
        </authorList>
    </citation>
    <scope>NUCLEOTIDE SEQUENCE [LARGE SCALE GENOMIC DNA]</scope>
    <source>
        <strain evidence="1 2">AM401</strain>
    </source>
</reference>
<organism evidence="1 2">
    <name type="scientific">Myxococcus llanfairpwllgwyngyllgogerychwyrndrobwllllantysiliogogogochensis</name>
    <dbReference type="NCBI Taxonomy" id="2590453"/>
    <lineage>
        <taxon>Bacteria</taxon>
        <taxon>Pseudomonadati</taxon>
        <taxon>Myxococcota</taxon>
        <taxon>Myxococcia</taxon>
        <taxon>Myxococcales</taxon>
        <taxon>Cystobacterineae</taxon>
        <taxon>Myxococcaceae</taxon>
        <taxon>Myxococcus</taxon>
    </lineage>
</organism>
<dbReference type="Proteomes" id="UP000315369">
    <property type="component" value="Unassembled WGS sequence"/>
</dbReference>
<dbReference type="OrthoDB" id="9981949at2"/>
<accession>A0A540WTB9</accession>
<gene>
    <name evidence="1" type="ORF">FJV41_29850</name>
</gene>
<evidence type="ECO:0000313" key="2">
    <source>
        <dbReference type="Proteomes" id="UP000315369"/>
    </source>
</evidence>
<dbReference type="EMBL" id="VIFM01000146">
    <property type="protein sequence ID" value="TQF12261.1"/>
    <property type="molecule type" value="Genomic_DNA"/>
</dbReference>
<sequence length="278" mass="29372">MAGGRTAELAMLASGTSWLLPTRDARTVRVLVGPTGMLSVLQDFARGVGGAAAGPGIAGDDLCFTGWQVDFDVTLDEGLAAYHQLLSSGSLSDEVCEARGVSTATVRVAVGEARFVGSESRLGREASVFTTDERTGREDFQYTALLGNLILRSRGEVGDALSHVHEVTLTGVAHQLVQALRRVHPRTATHDDTAVLVFTADEAERLRQGARDWMLAAEEGHPAGEDGTPEWVRGLASAESAEEAITRLCTSASDAARVAERVLELGAFLLESEAAAQV</sequence>
<evidence type="ECO:0000313" key="1">
    <source>
        <dbReference type="EMBL" id="TQF12261.1"/>
    </source>
</evidence>
<name>A0A540WTB9_9BACT</name>
<protein>
    <submittedName>
        <fullName evidence="1">Uncharacterized protein</fullName>
    </submittedName>
</protein>
<keyword evidence="2" id="KW-1185">Reference proteome</keyword>
<proteinExistence type="predicted"/>
<dbReference type="AlphaFoldDB" id="A0A540WTB9"/>